<proteinExistence type="predicted"/>
<gene>
    <name evidence="1" type="ORF">GCM10011610_60760</name>
</gene>
<accession>A0ABQ2KXX7</accession>
<name>A0ABQ2KXX7_9NOCA</name>
<comment type="caution">
    <text evidence="1">The sequence shown here is derived from an EMBL/GenBank/DDBJ whole genome shotgun (WGS) entry which is preliminary data.</text>
</comment>
<organism evidence="1 2">
    <name type="scientific">Nocardia rhizosphaerihabitans</name>
    <dbReference type="NCBI Taxonomy" id="1691570"/>
    <lineage>
        <taxon>Bacteria</taxon>
        <taxon>Bacillati</taxon>
        <taxon>Actinomycetota</taxon>
        <taxon>Actinomycetes</taxon>
        <taxon>Mycobacteriales</taxon>
        <taxon>Nocardiaceae</taxon>
        <taxon>Nocardia</taxon>
    </lineage>
</organism>
<sequence length="69" mass="7443">MTEPIPCDVEIVRHSQRDGDAIVRWVEVVVNGLPMPATGEPRVVHTPLGTHVALDLTATSVSIRTEDGT</sequence>
<dbReference type="EMBL" id="BMNE01000009">
    <property type="protein sequence ID" value="GGN96085.1"/>
    <property type="molecule type" value="Genomic_DNA"/>
</dbReference>
<protein>
    <submittedName>
        <fullName evidence="1">Uncharacterized protein</fullName>
    </submittedName>
</protein>
<evidence type="ECO:0000313" key="2">
    <source>
        <dbReference type="Proteomes" id="UP000658127"/>
    </source>
</evidence>
<dbReference type="RefSeq" id="WP_189033908.1">
    <property type="nucleotide sequence ID" value="NZ_BMNE01000009.1"/>
</dbReference>
<reference evidence="2" key="1">
    <citation type="journal article" date="2019" name="Int. J. Syst. Evol. Microbiol.">
        <title>The Global Catalogue of Microorganisms (GCM) 10K type strain sequencing project: providing services to taxonomists for standard genome sequencing and annotation.</title>
        <authorList>
            <consortium name="The Broad Institute Genomics Platform"/>
            <consortium name="The Broad Institute Genome Sequencing Center for Infectious Disease"/>
            <person name="Wu L."/>
            <person name="Ma J."/>
        </authorList>
    </citation>
    <scope>NUCLEOTIDE SEQUENCE [LARGE SCALE GENOMIC DNA]</scope>
    <source>
        <strain evidence="2">CGMCC 4.7329</strain>
    </source>
</reference>
<dbReference type="Proteomes" id="UP000658127">
    <property type="component" value="Unassembled WGS sequence"/>
</dbReference>
<evidence type="ECO:0000313" key="1">
    <source>
        <dbReference type="EMBL" id="GGN96085.1"/>
    </source>
</evidence>
<keyword evidence="2" id="KW-1185">Reference proteome</keyword>